<feature type="compositionally biased region" description="Pro residues" evidence="1">
    <location>
        <begin position="44"/>
        <end position="74"/>
    </location>
</feature>
<feature type="region of interest" description="Disordered" evidence="1">
    <location>
        <begin position="32"/>
        <end position="78"/>
    </location>
</feature>
<accession>A0A9X8Y7Y3</accession>
<protein>
    <submittedName>
        <fullName evidence="2">Uncharacterized protein</fullName>
    </submittedName>
</protein>
<sequence>MEDMASALGSLLNNPQTMQQIMNLANQLGLGGDGAAPAADAQPPAAPPPAQPAQPQAQPIPPLQNLFTPPPAQPAAPNAAANLLGSLDVNTIAKVSQILQGLNTRDSNVELLLALKPHFGEKRQKKVDDAIRIMQLVKMLPLLKETGIFGNLFGGDDG</sequence>
<keyword evidence="3" id="KW-1185">Reference proteome</keyword>
<proteinExistence type="predicted"/>
<dbReference type="RefSeq" id="WP_132084740.1">
    <property type="nucleotide sequence ID" value="NZ_SLUK01000007.1"/>
</dbReference>
<reference evidence="2 3" key="1">
    <citation type="submission" date="2019-03" db="EMBL/GenBank/DDBJ databases">
        <title>Genomic Encyclopedia of Type Strains, Phase IV (KMG-IV): sequencing the most valuable type-strain genomes for metagenomic binning, comparative biology and taxonomic classification.</title>
        <authorList>
            <person name="Goeker M."/>
        </authorList>
    </citation>
    <scope>NUCLEOTIDE SEQUENCE [LARGE SCALE GENOMIC DNA]</scope>
    <source>
        <strain evidence="2 3">DSM 100433</strain>
    </source>
</reference>
<dbReference type="EMBL" id="SLUK01000007">
    <property type="protein sequence ID" value="TCL43023.1"/>
    <property type="molecule type" value="Genomic_DNA"/>
</dbReference>
<evidence type="ECO:0000256" key="1">
    <source>
        <dbReference type="SAM" id="MobiDB-lite"/>
    </source>
</evidence>
<dbReference type="Proteomes" id="UP000294682">
    <property type="component" value="Unassembled WGS sequence"/>
</dbReference>
<name>A0A9X8Y7Y3_9FIRM</name>
<organism evidence="2 3">
    <name type="scientific">Harryflintia acetispora</name>
    <dbReference type="NCBI Taxonomy" id="1849041"/>
    <lineage>
        <taxon>Bacteria</taxon>
        <taxon>Bacillati</taxon>
        <taxon>Bacillota</taxon>
        <taxon>Clostridia</taxon>
        <taxon>Eubacteriales</taxon>
        <taxon>Oscillospiraceae</taxon>
        <taxon>Harryflintia</taxon>
    </lineage>
</organism>
<evidence type="ECO:0000313" key="3">
    <source>
        <dbReference type="Proteomes" id="UP000294682"/>
    </source>
</evidence>
<comment type="caution">
    <text evidence="2">The sequence shown here is derived from an EMBL/GenBank/DDBJ whole genome shotgun (WGS) entry which is preliminary data.</text>
</comment>
<dbReference type="AlphaFoldDB" id="A0A9X8Y7Y3"/>
<gene>
    <name evidence="2" type="ORF">EDD78_107125</name>
</gene>
<evidence type="ECO:0000313" key="2">
    <source>
        <dbReference type="EMBL" id="TCL43023.1"/>
    </source>
</evidence>